<dbReference type="InterPro" id="IPR051337">
    <property type="entry name" value="OPA_Antiporter"/>
</dbReference>
<dbReference type="GO" id="GO:0061513">
    <property type="term" value="F:glucose 6-phosphate:phosphate antiporter activity"/>
    <property type="evidence" value="ECO:0007669"/>
    <property type="project" value="TreeGrafter"/>
</dbReference>
<keyword evidence="3 6" id="KW-1133">Transmembrane helix</keyword>
<dbReference type="GO" id="GO:0005886">
    <property type="term" value="C:plasma membrane"/>
    <property type="evidence" value="ECO:0007669"/>
    <property type="project" value="UniProtKB-SubCell"/>
</dbReference>
<feature type="transmembrane region" description="Helical" evidence="6">
    <location>
        <begin position="70"/>
        <end position="90"/>
    </location>
</feature>
<protein>
    <submittedName>
        <fullName evidence="8">MFS transporter</fullName>
    </submittedName>
</protein>
<comment type="subcellular location">
    <subcellularLocation>
        <location evidence="1">Cell membrane</location>
        <topology evidence="1">Multi-pass membrane protein</topology>
    </subcellularLocation>
</comment>
<reference evidence="8 9" key="1">
    <citation type="submission" date="2019-08" db="EMBL/GenBank/DDBJ databases">
        <title>Bacterial whole genome sequence for Glaciihabitans sp. CHu50b-6-2.</title>
        <authorList>
            <person name="Jin L."/>
        </authorList>
    </citation>
    <scope>NUCLEOTIDE SEQUENCE [LARGE SCALE GENOMIC DNA]</scope>
    <source>
        <strain evidence="8 9">CHu50b-6-2</strain>
    </source>
</reference>
<feature type="transmembrane region" description="Helical" evidence="6">
    <location>
        <begin position="272"/>
        <end position="289"/>
    </location>
</feature>
<dbReference type="InterPro" id="IPR011701">
    <property type="entry name" value="MFS"/>
</dbReference>
<dbReference type="Gene3D" id="1.20.1250.20">
    <property type="entry name" value="MFS general substrate transporter like domains"/>
    <property type="match status" value="2"/>
</dbReference>
<feature type="transmembrane region" description="Helical" evidence="6">
    <location>
        <begin position="207"/>
        <end position="228"/>
    </location>
</feature>
<evidence type="ECO:0000256" key="3">
    <source>
        <dbReference type="ARBA" id="ARBA00022989"/>
    </source>
</evidence>
<feature type="transmembrane region" description="Helical" evidence="6">
    <location>
        <begin position="360"/>
        <end position="383"/>
    </location>
</feature>
<dbReference type="Pfam" id="PF07690">
    <property type="entry name" value="MFS_1"/>
    <property type="match status" value="1"/>
</dbReference>
<keyword evidence="9" id="KW-1185">Reference proteome</keyword>
<feature type="transmembrane region" description="Helical" evidence="6">
    <location>
        <begin position="12"/>
        <end position="34"/>
    </location>
</feature>
<feature type="transmembrane region" description="Helical" evidence="6">
    <location>
        <begin position="331"/>
        <end position="354"/>
    </location>
</feature>
<feature type="transmembrane region" description="Helical" evidence="6">
    <location>
        <begin position="161"/>
        <end position="182"/>
    </location>
</feature>
<evidence type="ECO:0000256" key="2">
    <source>
        <dbReference type="ARBA" id="ARBA00022692"/>
    </source>
</evidence>
<dbReference type="PROSITE" id="PS50850">
    <property type="entry name" value="MFS"/>
    <property type="match status" value="1"/>
</dbReference>
<evidence type="ECO:0000313" key="9">
    <source>
        <dbReference type="Proteomes" id="UP000321379"/>
    </source>
</evidence>
<evidence type="ECO:0000256" key="1">
    <source>
        <dbReference type="ARBA" id="ARBA00004651"/>
    </source>
</evidence>
<evidence type="ECO:0000259" key="7">
    <source>
        <dbReference type="PROSITE" id="PS50850"/>
    </source>
</evidence>
<feature type="domain" description="Major facilitator superfamily (MFS) profile" evidence="7">
    <location>
        <begin position="9"/>
        <end position="387"/>
    </location>
</feature>
<dbReference type="InterPro" id="IPR036259">
    <property type="entry name" value="MFS_trans_sf"/>
</dbReference>
<keyword evidence="2 6" id="KW-0812">Transmembrane</keyword>
<evidence type="ECO:0000313" key="8">
    <source>
        <dbReference type="EMBL" id="TXN29302.1"/>
    </source>
</evidence>
<feature type="transmembrane region" description="Helical" evidence="6">
    <location>
        <begin position="40"/>
        <end position="58"/>
    </location>
</feature>
<proteinExistence type="predicted"/>
<gene>
    <name evidence="8" type="ORF">FVP33_14070</name>
</gene>
<dbReference type="RefSeq" id="WP_147784320.1">
    <property type="nucleotide sequence ID" value="NZ_VRMG01000009.1"/>
</dbReference>
<dbReference type="SUPFAM" id="SSF103473">
    <property type="entry name" value="MFS general substrate transporter"/>
    <property type="match status" value="1"/>
</dbReference>
<accession>A0A5C8ULT8</accession>
<feature type="compositionally biased region" description="Polar residues" evidence="5">
    <location>
        <begin position="404"/>
        <end position="413"/>
    </location>
</feature>
<dbReference type="InterPro" id="IPR020846">
    <property type="entry name" value="MFS_dom"/>
</dbReference>
<organism evidence="8 9">
    <name type="scientific">Lacisediminihabitans profunda</name>
    <dbReference type="NCBI Taxonomy" id="2594790"/>
    <lineage>
        <taxon>Bacteria</taxon>
        <taxon>Bacillati</taxon>
        <taxon>Actinomycetota</taxon>
        <taxon>Actinomycetes</taxon>
        <taxon>Micrococcales</taxon>
        <taxon>Microbacteriaceae</taxon>
        <taxon>Lacisediminihabitans</taxon>
    </lineage>
</organism>
<keyword evidence="4 6" id="KW-0472">Membrane</keyword>
<evidence type="ECO:0000256" key="5">
    <source>
        <dbReference type="SAM" id="MobiDB-lite"/>
    </source>
</evidence>
<dbReference type="PANTHER" id="PTHR43826">
    <property type="entry name" value="GLUCOSE-6-PHOSPHATE EXCHANGER SLC37A4"/>
    <property type="match status" value="1"/>
</dbReference>
<feature type="transmembrane region" description="Helical" evidence="6">
    <location>
        <begin position="240"/>
        <end position="260"/>
    </location>
</feature>
<comment type="caution">
    <text evidence="8">The sequence shown here is derived from an EMBL/GenBank/DDBJ whole genome shotgun (WGS) entry which is preliminary data.</text>
</comment>
<evidence type="ECO:0000256" key="4">
    <source>
        <dbReference type="ARBA" id="ARBA00023136"/>
    </source>
</evidence>
<feature type="transmembrane region" description="Helical" evidence="6">
    <location>
        <begin position="133"/>
        <end position="155"/>
    </location>
</feature>
<evidence type="ECO:0000256" key="6">
    <source>
        <dbReference type="SAM" id="Phobius"/>
    </source>
</evidence>
<dbReference type="AlphaFoldDB" id="A0A5C8ULT8"/>
<dbReference type="Proteomes" id="UP000321379">
    <property type="component" value="Unassembled WGS sequence"/>
</dbReference>
<feature type="transmembrane region" description="Helical" evidence="6">
    <location>
        <begin position="96"/>
        <end position="121"/>
    </location>
</feature>
<dbReference type="GO" id="GO:0035435">
    <property type="term" value="P:phosphate ion transmembrane transport"/>
    <property type="evidence" value="ECO:0007669"/>
    <property type="project" value="TreeGrafter"/>
</dbReference>
<feature type="transmembrane region" description="Helical" evidence="6">
    <location>
        <begin position="295"/>
        <end position="319"/>
    </location>
</feature>
<dbReference type="PANTHER" id="PTHR43826:SF3">
    <property type="entry name" value="GLUCOSE-6-PHOSPHATE EXCHANGER SLC37A4"/>
    <property type="match status" value="1"/>
</dbReference>
<sequence>MAQRGVAVNATLIVVAQSTQAIAVGAIALFLPLIRTDLGITFGQAGLLSAATTLTYALMQIPSGVLADRFNPKVLFAIGVLGSNVLAMLFSVVPVFGWLLAIQAVSGVFRALMFVPGLLLITRHFSVEKRATAMGLFVAGGFSSNILLNLVGPFLVGPLGWRGLILLSSTLGLAVLAAFWFLGDDAPKPETHHPLAGDSSVWRQPAWWLLGLIQFARLAIVQGFTFWLPAYLVVERGFSLVQAGLVVALSSAITAPANIAGGILSDRLGRPIAVIGVSLGALALLLGLVGHLKDVVLLIVVVAVIALFIQLYFGPLFAVPRQIFGPRVAGLSSGFGNFCANLGGFASALMLGILKDATGSFTLGFVILAVVAAVSLVATITLARVAPRHPQGGSGASHAGGRPPSQSQRLTSS</sequence>
<feature type="region of interest" description="Disordered" evidence="5">
    <location>
        <begin position="389"/>
        <end position="413"/>
    </location>
</feature>
<name>A0A5C8ULT8_9MICO</name>
<dbReference type="EMBL" id="VRMG01000009">
    <property type="protein sequence ID" value="TXN29302.1"/>
    <property type="molecule type" value="Genomic_DNA"/>
</dbReference>